<keyword evidence="1" id="KW-0732">Signal</keyword>
<accession>A0A1G7MM45</accession>
<feature type="signal peptide" evidence="1">
    <location>
        <begin position="1"/>
        <end position="22"/>
    </location>
</feature>
<sequence>MFSFCRKAAAAFLCLVSGHAVCQSTQPGLSGMAPSKWITFRNTHSPGKVYNFANAGPKTYTYEEYFVRAWLPVVHAKNVTVLLGPNYRTEQFESKSAGENPIRSMAGWNLRSYGLDLNSFVRLDSALWVVATSHFNKSGNSSELSLKDIPLNYTVSAALLRKKSVDKEIGAGIMVNQSYKMIILPVFIFNYNFSSHSGIEMMLPKRVAWRQNLSRNDIIYLRGESVTRTYYTNPSALPSPSVYRRVDVDLGMSYNRRLGDWAGVELSVGYRKNITTKLVEGALPVRPSGLAMTLDFYLQVPRLKRKH</sequence>
<feature type="chain" id="PRO_5011729743" description="MetA-pathway of phenol degradation" evidence="1">
    <location>
        <begin position="23"/>
        <end position="307"/>
    </location>
</feature>
<dbReference type="Proteomes" id="UP000198748">
    <property type="component" value="Unassembled WGS sequence"/>
</dbReference>
<protein>
    <recommendedName>
        <fullName evidence="4">MetA-pathway of phenol degradation</fullName>
    </recommendedName>
</protein>
<name>A0A1G7MM45_9BACT</name>
<evidence type="ECO:0000313" key="2">
    <source>
        <dbReference type="EMBL" id="SDF62170.1"/>
    </source>
</evidence>
<dbReference type="OrthoDB" id="929031at2"/>
<dbReference type="RefSeq" id="WP_090153690.1">
    <property type="nucleotide sequence ID" value="NZ_FNAN01000011.1"/>
</dbReference>
<organism evidence="2 3">
    <name type="scientific">Dyadobacter soli</name>
    <dbReference type="NCBI Taxonomy" id="659014"/>
    <lineage>
        <taxon>Bacteria</taxon>
        <taxon>Pseudomonadati</taxon>
        <taxon>Bacteroidota</taxon>
        <taxon>Cytophagia</taxon>
        <taxon>Cytophagales</taxon>
        <taxon>Spirosomataceae</taxon>
        <taxon>Dyadobacter</taxon>
    </lineage>
</organism>
<gene>
    <name evidence="2" type="ORF">SAMN04487996_111301</name>
</gene>
<evidence type="ECO:0000313" key="3">
    <source>
        <dbReference type="Proteomes" id="UP000198748"/>
    </source>
</evidence>
<dbReference type="AlphaFoldDB" id="A0A1G7MM45"/>
<evidence type="ECO:0000256" key="1">
    <source>
        <dbReference type="SAM" id="SignalP"/>
    </source>
</evidence>
<proteinExistence type="predicted"/>
<keyword evidence="3" id="KW-1185">Reference proteome</keyword>
<reference evidence="3" key="1">
    <citation type="submission" date="2016-10" db="EMBL/GenBank/DDBJ databases">
        <authorList>
            <person name="Varghese N."/>
            <person name="Submissions S."/>
        </authorList>
    </citation>
    <scope>NUCLEOTIDE SEQUENCE [LARGE SCALE GENOMIC DNA]</scope>
    <source>
        <strain evidence="3">DSM 25329</strain>
    </source>
</reference>
<evidence type="ECO:0008006" key="4">
    <source>
        <dbReference type="Google" id="ProtNLM"/>
    </source>
</evidence>
<dbReference type="EMBL" id="FNAN01000011">
    <property type="protein sequence ID" value="SDF62170.1"/>
    <property type="molecule type" value="Genomic_DNA"/>
</dbReference>